<keyword evidence="3" id="KW-0131">Cell cycle</keyword>
<reference evidence="6" key="1">
    <citation type="submission" date="2020-05" db="UniProtKB">
        <authorList>
            <consortium name="EnsemblMetazoa"/>
        </authorList>
    </citation>
    <scope>IDENTIFICATION</scope>
    <source>
        <strain evidence="6">Aabys</strain>
    </source>
</reference>
<keyword evidence="2" id="KW-0539">Nucleus</keyword>
<name>A0A1I8NKD5_MUSDO</name>
<dbReference type="Pfam" id="PF04821">
    <property type="entry name" value="TIMELESS"/>
    <property type="match status" value="1"/>
</dbReference>
<dbReference type="VEuPathDB" id="VectorBase:MDOMA2_004170"/>
<organism evidence="6">
    <name type="scientific">Musca domestica</name>
    <name type="common">House fly</name>
    <dbReference type="NCBI Taxonomy" id="7370"/>
    <lineage>
        <taxon>Eukaryota</taxon>
        <taxon>Metazoa</taxon>
        <taxon>Ecdysozoa</taxon>
        <taxon>Arthropoda</taxon>
        <taxon>Hexapoda</taxon>
        <taxon>Insecta</taxon>
        <taxon>Pterygota</taxon>
        <taxon>Neoptera</taxon>
        <taxon>Endopterygota</taxon>
        <taxon>Diptera</taxon>
        <taxon>Brachycera</taxon>
        <taxon>Muscomorpha</taxon>
        <taxon>Muscoidea</taxon>
        <taxon>Muscidae</taxon>
        <taxon>Musca</taxon>
    </lineage>
</organism>
<feature type="compositionally biased region" description="Basic and acidic residues" evidence="4">
    <location>
        <begin position="347"/>
        <end position="361"/>
    </location>
</feature>
<feature type="region of interest" description="Disordered" evidence="4">
    <location>
        <begin position="236"/>
        <end position="276"/>
    </location>
</feature>
<accession>A0A1I8NKD5</accession>
<dbReference type="STRING" id="7370.A0A1I8NKD5"/>
<dbReference type="GO" id="GO:0006281">
    <property type="term" value="P:DNA repair"/>
    <property type="evidence" value="ECO:0007669"/>
    <property type="project" value="TreeGrafter"/>
</dbReference>
<evidence type="ECO:0000256" key="3">
    <source>
        <dbReference type="ARBA" id="ARBA00023306"/>
    </source>
</evidence>
<dbReference type="VEuPathDB" id="VectorBase:MDOA016590"/>
<evidence type="ECO:0000259" key="5">
    <source>
        <dbReference type="Pfam" id="PF04821"/>
    </source>
</evidence>
<dbReference type="GO" id="GO:0031298">
    <property type="term" value="C:replication fork protection complex"/>
    <property type="evidence" value="ECO:0007669"/>
    <property type="project" value="TreeGrafter"/>
</dbReference>
<dbReference type="GO" id="GO:0003677">
    <property type="term" value="F:DNA binding"/>
    <property type="evidence" value="ECO:0007669"/>
    <property type="project" value="TreeGrafter"/>
</dbReference>
<dbReference type="InterPro" id="IPR044998">
    <property type="entry name" value="Timeless"/>
</dbReference>
<dbReference type="EnsemblMetazoa" id="MDOA016590-RA">
    <property type="protein sequence ID" value="MDOA016590-PA"/>
    <property type="gene ID" value="MDOA016590"/>
</dbReference>
<proteinExistence type="predicted"/>
<comment type="subcellular location">
    <subcellularLocation>
        <location evidence="1">Nucleus</location>
    </subcellularLocation>
</comment>
<dbReference type="InterPro" id="IPR006906">
    <property type="entry name" value="Timeless_N"/>
</dbReference>
<evidence type="ECO:0000256" key="2">
    <source>
        <dbReference type="ARBA" id="ARBA00023242"/>
    </source>
</evidence>
<feature type="region of interest" description="Disordered" evidence="4">
    <location>
        <begin position="341"/>
        <end position="381"/>
    </location>
</feature>
<evidence type="ECO:0000256" key="4">
    <source>
        <dbReference type="SAM" id="MobiDB-lite"/>
    </source>
</evidence>
<dbReference type="PANTHER" id="PTHR22940">
    <property type="entry name" value="TIMEOUT/TIMELESS-2"/>
    <property type="match status" value="1"/>
</dbReference>
<sequence length="440" mass="51099">MSVLLADIDATCAALGYSDGQRYQAEPDAIQGLKHLIWILRRDHDNHEYRRHLGHAKVLQTDLVYMLPEYVNDEEFADVLIRLLVILTNPTLLLYRDGPPKDNHGRKVFMELIDILQGYKSAFTRDKIWAALFGKLKTSLEVDWALRSEEQSLLIERILVLIRNVLQVPANPEAECRADNDASVHDQVIWALHQSGILDLVLFVISSPDEHQFHLHCLEILCLLYREQTAENLADASLQRSVSEKQRDEQELLAARRREKQRTSTKPPPGRHSRFGGTYVIRNLKSVSDRDIICHQPLERVTSIDFDREKQQQKRSFRHIREEAQVTRRSAFSTAENLADASLQRSVSEKQRDEQELLAARRREKQRTSTKPPPGRHSRFGGTYVIRNLKSVSDRDIICHQPLERVTSIDFDREKQQQKRSFRHIREEAQVTRRSAFSVR</sequence>
<dbReference type="PANTHER" id="PTHR22940:SF4">
    <property type="entry name" value="PROTEIN TIMELESS HOMOLOG"/>
    <property type="match status" value="1"/>
</dbReference>
<dbReference type="GO" id="GO:0000076">
    <property type="term" value="P:DNA replication checkpoint signaling"/>
    <property type="evidence" value="ECO:0007669"/>
    <property type="project" value="TreeGrafter"/>
</dbReference>
<dbReference type="AlphaFoldDB" id="A0A1I8NKD5"/>
<feature type="compositionally biased region" description="Basic and acidic residues" evidence="4">
    <location>
        <begin position="242"/>
        <end position="256"/>
    </location>
</feature>
<dbReference type="GO" id="GO:0043111">
    <property type="term" value="P:replication fork arrest"/>
    <property type="evidence" value="ECO:0007669"/>
    <property type="project" value="TreeGrafter"/>
</dbReference>
<evidence type="ECO:0000256" key="1">
    <source>
        <dbReference type="ARBA" id="ARBA00004123"/>
    </source>
</evidence>
<protein>
    <recommendedName>
        <fullName evidence="5">Timeless N-terminal domain-containing protein</fullName>
    </recommendedName>
</protein>
<dbReference type="eggNOG" id="KOG1974">
    <property type="taxonomic scope" value="Eukaryota"/>
</dbReference>
<evidence type="ECO:0000313" key="6">
    <source>
        <dbReference type="EnsemblMetazoa" id="MDOA016590-PA"/>
    </source>
</evidence>
<dbReference type="GO" id="GO:0009649">
    <property type="term" value="P:entrainment of circadian clock"/>
    <property type="evidence" value="ECO:0007669"/>
    <property type="project" value="TreeGrafter"/>
</dbReference>
<feature type="domain" description="Timeless N-terminal" evidence="5">
    <location>
        <begin position="22"/>
        <end position="281"/>
    </location>
</feature>